<dbReference type="EMBL" id="CP101740">
    <property type="protein sequence ID" value="UUL82099.1"/>
    <property type="molecule type" value="Genomic_DNA"/>
</dbReference>
<dbReference type="RefSeq" id="WP_256505880.1">
    <property type="nucleotide sequence ID" value="NZ_CP101740.1"/>
</dbReference>
<reference evidence="1" key="1">
    <citation type="submission" date="2022-07" db="EMBL/GenBank/DDBJ databases">
        <title>Sphingomonas sp. nov., a novel bacterium isolated from the north slope of the Mount Everest.</title>
        <authorList>
            <person name="Cui X."/>
            <person name="Liu Y."/>
        </authorList>
    </citation>
    <scope>NUCLEOTIDE SEQUENCE</scope>
    <source>
        <strain evidence="1">S5-59</strain>
    </source>
</reference>
<dbReference type="Proteomes" id="UP001058533">
    <property type="component" value="Chromosome"/>
</dbReference>
<dbReference type="SUPFAM" id="SSF54909">
    <property type="entry name" value="Dimeric alpha+beta barrel"/>
    <property type="match status" value="1"/>
</dbReference>
<dbReference type="Pfam" id="PF07237">
    <property type="entry name" value="DUF1428"/>
    <property type="match status" value="1"/>
</dbReference>
<organism evidence="1 2">
    <name type="scientific">Sphingomonas qomolangmaensis</name>
    <dbReference type="NCBI Taxonomy" id="2918765"/>
    <lineage>
        <taxon>Bacteria</taxon>
        <taxon>Pseudomonadati</taxon>
        <taxon>Pseudomonadota</taxon>
        <taxon>Alphaproteobacteria</taxon>
        <taxon>Sphingomonadales</taxon>
        <taxon>Sphingomonadaceae</taxon>
        <taxon>Sphingomonas</taxon>
    </lineage>
</organism>
<dbReference type="Gene3D" id="3.30.70.100">
    <property type="match status" value="1"/>
</dbReference>
<dbReference type="InterPro" id="IPR009874">
    <property type="entry name" value="DUF1428"/>
</dbReference>
<dbReference type="PIRSF" id="PIRSF007028">
    <property type="entry name" value="UCP007028"/>
    <property type="match status" value="1"/>
</dbReference>
<protein>
    <submittedName>
        <fullName evidence="1">DUF1428 domain-containing protein</fullName>
    </submittedName>
</protein>
<proteinExistence type="predicted"/>
<accession>A0ABY5L8H3</accession>
<keyword evidence="2" id="KW-1185">Reference proteome</keyword>
<gene>
    <name evidence="1" type="ORF">NMP03_13025</name>
</gene>
<evidence type="ECO:0000313" key="1">
    <source>
        <dbReference type="EMBL" id="UUL82099.1"/>
    </source>
</evidence>
<name>A0ABY5L8H3_9SPHN</name>
<evidence type="ECO:0000313" key="2">
    <source>
        <dbReference type="Proteomes" id="UP001058533"/>
    </source>
</evidence>
<sequence length="118" mass="13169">MSYIQGFLIPVPIDKKDAYVAMAAKACPLFIEYGATELVEAWGVDIPDGKVTDFKMAVKAEPGETVVFSWLVWPDKATCDAAAQKMIEDERMKPDGEMPFDGMRMMWGGFEPVFTHGR</sequence>
<dbReference type="InterPro" id="IPR011008">
    <property type="entry name" value="Dimeric_a/b-barrel"/>
</dbReference>